<evidence type="ECO:0000313" key="14">
    <source>
        <dbReference type="Proteomes" id="UP000007875"/>
    </source>
</evidence>
<dbReference type="GO" id="GO:0005975">
    <property type="term" value="P:carbohydrate metabolic process"/>
    <property type="evidence" value="ECO:0007669"/>
    <property type="project" value="InterPro"/>
</dbReference>
<evidence type="ECO:0000256" key="7">
    <source>
        <dbReference type="ARBA" id="ARBA00022968"/>
    </source>
</evidence>
<protein>
    <submittedName>
        <fullName evidence="13">Uncharacterized protein</fullName>
    </submittedName>
</protein>
<name>H2YQS4_CIOSA</name>
<comment type="similarity">
    <text evidence="3">Belongs to the glycosyltransferase 7 family.</text>
</comment>
<reference evidence="14" key="1">
    <citation type="submission" date="2003-08" db="EMBL/GenBank/DDBJ databases">
        <authorList>
            <person name="Birren B."/>
            <person name="Nusbaum C."/>
            <person name="Abebe A."/>
            <person name="Abouelleil A."/>
            <person name="Adekoya E."/>
            <person name="Ait-zahra M."/>
            <person name="Allen N."/>
            <person name="Allen T."/>
            <person name="An P."/>
            <person name="Anderson M."/>
            <person name="Anderson S."/>
            <person name="Arachchi H."/>
            <person name="Armbruster J."/>
            <person name="Bachantsang P."/>
            <person name="Baldwin J."/>
            <person name="Barry A."/>
            <person name="Bayul T."/>
            <person name="Blitshsteyn B."/>
            <person name="Bloom T."/>
            <person name="Blye J."/>
            <person name="Boguslavskiy L."/>
            <person name="Borowsky M."/>
            <person name="Boukhgalter B."/>
            <person name="Brunache A."/>
            <person name="Butler J."/>
            <person name="Calixte N."/>
            <person name="Calvo S."/>
            <person name="Camarata J."/>
            <person name="Campo K."/>
            <person name="Chang J."/>
            <person name="Cheshatsang Y."/>
            <person name="Citroen M."/>
            <person name="Collymore A."/>
            <person name="Considine T."/>
            <person name="Cook A."/>
            <person name="Cooke P."/>
            <person name="Corum B."/>
            <person name="Cuomo C."/>
            <person name="David R."/>
            <person name="Dawoe T."/>
            <person name="Degray S."/>
            <person name="Dodge S."/>
            <person name="Dooley K."/>
            <person name="Dorje P."/>
            <person name="Dorjee K."/>
            <person name="Dorris L."/>
            <person name="Duffey N."/>
            <person name="Dupes A."/>
            <person name="Elkins T."/>
            <person name="Engels R."/>
            <person name="Erickson J."/>
            <person name="Farina A."/>
            <person name="Faro S."/>
            <person name="Ferreira P."/>
            <person name="Fischer H."/>
            <person name="Fitzgerald M."/>
            <person name="Foley K."/>
            <person name="Gage D."/>
            <person name="Galagan J."/>
            <person name="Gearin G."/>
            <person name="Gnerre S."/>
            <person name="Gnirke A."/>
            <person name="Goyette A."/>
            <person name="Graham J."/>
            <person name="Grandbois E."/>
            <person name="Gyaltsen K."/>
            <person name="Hafez N."/>
            <person name="Hagopian D."/>
            <person name="Hagos B."/>
            <person name="Hall J."/>
            <person name="Hatcher B."/>
            <person name="Heller A."/>
            <person name="Higgins H."/>
            <person name="Honan T."/>
            <person name="Horn A."/>
            <person name="Houde N."/>
            <person name="Hughes L."/>
            <person name="Hulme W."/>
            <person name="Husby E."/>
            <person name="Iliev I."/>
            <person name="Jaffe D."/>
            <person name="Jones C."/>
            <person name="Kamal M."/>
            <person name="Kamat A."/>
            <person name="Kamvysselis M."/>
            <person name="Karlsson E."/>
            <person name="Kells C."/>
            <person name="Kieu A."/>
            <person name="Kisner P."/>
            <person name="Kodira C."/>
            <person name="Kulbokas E."/>
            <person name="Labutti K."/>
            <person name="Lama D."/>
            <person name="Landers T."/>
            <person name="Leger J."/>
            <person name="Levine S."/>
            <person name="Lewis D."/>
            <person name="Lewis T."/>
            <person name="Lindblad-toh K."/>
            <person name="Liu X."/>
            <person name="Lokyitsang T."/>
            <person name="Lokyitsang Y."/>
            <person name="Lucien O."/>
            <person name="Lui A."/>
            <person name="Ma L.J."/>
            <person name="Mabbitt R."/>
            <person name="Macdonald J."/>
            <person name="Maclean C."/>
            <person name="Major J."/>
            <person name="Manning J."/>
            <person name="Marabella R."/>
            <person name="Maru K."/>
            <person name="Matthews C."/>
            <person name="Mauceli E."/>
            <person name="Mccarthy M."/>
            <person name="Mcdonough S."/>
            <person name="Mcghee T."/>
            <person name="Meldrim J."/>
            <person name="Meneus L."/>
            <person name="Mesirov J."/>
            <person name="Mihalev A."/>
            <person name="Mihova T."/>
            <person name="Mikkelsen T."/>
            <person name="Mlenga V."/>
            <person name="Moru K."/>
            <person name="Mozes J."/>
            <person name="Mulrain L."/>
            <person name="Munson G."/>
            <person name="Naylor J."/>
            <person name="Newes C."/>
            <person name="Nguyen C."/>
            <person name="Nguyen N."/>
            <person name="Nguyen T."/>
            <person name="Nicol R."/>
            <person name="Nielsen C."/>
            <person name="Nizzari M."/>
            <person name="Norbu C."/>
            <person name="Norbu N."/>
            <person name="O'donnell P."/>
            <person name="Okoawo O."/>
            <person name="O'leary S."/>
            <person name="Omotosho B."/>
            <person name="O'neill K."/>
            <person name="Osman S."/>
            <person name="Parker S."/>
            <person name="Perrin D."/>
            <person name="Phunkhang P."/>
            <person name="Piqani B."/>
            <person name="Purcell S."/>
            <person name="Rachupka T."/>
            <person name="Ramasamy U."/>
            <person name="Rameau R."/>
            <person name="Ray V."/>
            <person name="Raymond C."/>
            <person name="Retta R."/>
            <person name="Richardson S."/>
            <person name="Rise C."/>
            <person name="Rodriguez J."/>
            <person name="Rogers J."/>
            <person name="Rogov P."/>
            <person name="Rutman M."/>
            <person name="Schupbach R."/>
            <person name="Seaman C."/>
            <person name="Settipalli S."/>
            <person name="Sharpe T."/>
            <person name="Sheridan J."/>
            <person name="Sherpa N."/>
            <person name="Shi J."/>
            <person name="Smirnov S."/>
            <person name="Smith C."/>
            <person name="Sougnez C."/>
            <person name="Spencer B."/>
            <person name="Stalker J."/>
            <person name="Stange-thomann N."/>
            <person name="Stavropoulos S."/>
            <person name="Stetson K."/>
            <person name="Stone C."/>
            <person name="Stone S."/>
            <person name="Stubbs M."/>
            <person name="Talamas J."/>
            <person name="Tchuinga P."/>
            <person name="Tenzing P."/>
            <person name="Tesfaye S."/>
            <person name="Theodore J."/>
            <person name="Thoulutsang Y."/>
            <person name="Topham K."/>
            <person name="Towey S."/>
            <person name="Tsamla T."/>
            <person name="Tsomo N."/>
            <person name="Vallee D."/>
            <person name="Vassiliev H."/>
            <person name="Venkataraman V."/>
            <person name="Vinson J."/>
            <person name="Vo A."/>
            <person name="Wade C."/>
            <person name="Wang S."/>
            <person name="Wangchuk T."/>
            <person name="Wangdi T."/>
            <person name="Whittaker C."/>
            <person name="Wilkinson J."/>
            <person name="Wu Y."/>
            <person name="Wyman D."/>
            <person name="Yadav S."/>
            <person name="Yang S."/>
            <person name="Yang X."/>
            <person name="Yeager S."/>
            <person name="Yee E."/>
            <person name="Young G."/>
            <person name="Zainoun J."/>
            <person name="Zembeck L."/>
            <person name="Zimmer A."/>
            <person name="Zody M."/>
            <person name="Lander E."/>
        </authorList>
    </citation>
    <scope>NUCLEOTIDE SEQUENCE [LARGE SCALE GENOMIC DNA]</scope>
</reference>
<evidence type="ECO:0000256" key="3">
    <source>
        <dbReference type="ARBA" id="ARBA00005735"/>
    </source>
</evidence>
<keyword evidence="6" id="KW-0812">Transmembrane</keyword>
<dbReference type="eggNOG" id="KOG3916">
    <property type="taxonomic scope" value="Eukaryota"/>
</dbReference>
<dbReference type="Proteomes" id="UP000007875">
    <property type="component" value="Unassembled WGS sequence"/>
</dbReference>
<evidence type="ECO:0000256" key="9">
    <source>
        <dbReference type="ARBA" id="ARBA00023136"/>
    </source>
</evidence>
<dbReference type="PANTHER" id="PTHR19300">
    <property type="entry name" value="BETA-1,4-GALACTOSYLTRANSFERASE"/>
    <property type="match status" value="1"/>
</dbReference>
<feature type="domain" description="Galactosyltransferase N-terminal" evidence="12">
    <location>
        <begin position="1"/>
        <end position="62"/>
    </location>
</feature>
<sequence length="253" mass="29464">MMQRQGIAYCIYVSEQFDDGQFNKALIMNAAFEEAMKIDFYDCIIFHDVDMIPEDDRNIYSCGDQPKHMSPAIDKFNYKPHYGTDFGGVTGITPEQYRKANGHSNQFWGWGGEDNDMEFRIFNSGMKIIAVPLNIGRYKMIVHKHPWKFSPNKFPTRLNKTRVQRAKTDGLSDLKYRLVTTESHPTYSKFVIDIRKLDIQRITLHLDDSPAMDVDIKNGPCRYDRTEGKYLDFSIELTHVKEASHLIDKFLKK</sequence>
<dbReference type="AlphaFoldDB" id="H2YQS4"/>
<dbReference type="Pfam" id="PF02709">
    <property type="entry name" value="Glyco_transf_7C"/>
    <property type="match status" value="1"/>
</dbReference>
<keyword evidence="4" id="KW-0328">Glycosyltransferase</keyword>
<dbReference type="PRINTS" id="PR02050">
    <property type="entry name" value="B14GALTRFASE"/>
</dbReference>
<keyword evidence="14" id="KW-1185">Reference proteome</keyword>
<dbReference type="Pfam" id="PF13733">
    <property type="entry name" value="Glyco_transf_7N"/>
    <property type="match status" value="1"/>
</dbReference>
<organism evidence="13 14">
    <name type="scientific">Ciona savignyi</name>
    <name type="common">Pacific transparent sea squirt</name>
    <dbReference type="NCBI Taxonomy" id="51511"/>
    <lineage>
        <taxon>Eukaryota</taxon>
        <taxon>Metazoa</taxon>
        <taxon>Chordata</taxon>
        <taxon>Tunicata</taxon>
        <taxon>Ascidiacea</taxon>
        <taxon>Phlebobranchia</taxon>
        <taxon>Cionidae</taxon>
        <taxon>Ciona</taxon>
    </lineage>
</organism>
<dbReference type="UniPathway" id="UPA00378"/>
<evidence type="ECO:0000256" key="4">
    <source>
        <dbReference type="ARBA" id="ARBA00022676"/>
    </source>
</evidence>
<keyword evidence="7" id="KW-0735">Signal-anchor</keyword>
<evidence type="ECO:0000256" key="6">
    <source>
        <dbReference type="ARBA" id="ARBA00022692"/>
    </source>
</evidence>
<dbReference type="GO" id="GO:0008378">
    <property type="term" value="F:galactosyltransferase activity"/>
    <property type="evidence" value="ECO:0007669"/>
    <property type="project" value="TreeGrafter"/>
</dbReference>
<evidence type="ECO:0000313" key="13">
    <source>
        <dbReference type="Ensembl" id="ENSCSAVP00000007682.1"/>
    </source>
</evidence>
<dbReference type="Ensembl" id="ENSCSAVT00000007782.1">
    <property type="protein sequence ID" value="ENSCSAVP00000007682.1"/>
    <property type="gene ID" value="ENSCSAVG00000004597.1"/>
</dbReference>
<evidence type="ECO:0000256" key="1">
    <source>
        <dbReference type="ARBA" id="ARBA00004606"/>
    </source>
</evidence>
<keyword evidence="5" id="KW-0808">Transferase</keyword>
<dbReference type="GeneTree" id="ENSGT00940000163971"/>
<evidence type="ECO:0000259" key="11">
    <source>
        <dbReference type="Pfam" id="PF02709"/>
    </source>
</evidence>
<dbReference type="GO" id="GO:0005794">
    <property type="term" value="C:Golgi apparatus"/>
    <property type="evidence" value="ECO:0007669"/>
    <property type="project" value="TreeGrafter"/>
</dbReference>
<dbReference type="OMA" id="ADDRINY"/>
<dbReference type="InterPro" id="IPR029044">
    <property type="entry name" value="Nucleotide-diphossugar_trans"/>
</dbReference>
<dbReference type="InterPro" id="IPR003859">
    <property type="entry name" value="Galactosyl_T"/>
</dbReference>
<keyword evidence="10" id="KW-0325">Glycoprotein</keyword>
<dbReference type="STRING" id="51511.ENSCSAVP00000007682"/>
<dbReference type="GO" id="GO:0016020">
    <property type="term" value="C:membrane"/>
    <property type="evidence" value="ECO:0007669"/>
    <property type="project" value="UniProtKB-SubCell"/>
</dbReference>
<keyword evidence="8" id="KW-1133">Transmembrane helix</keyword>
<evidence type="ECO:0000256" key="10">
    <source>
        <dbReference type="ARBA" id="ARBA00023180"/>
    </source>
</evidence>
<dbReference type="InParanoid" id="H2YQS4"/>
<comment type="subcellular location">
    <subcellularLocation>
        <location evidence="1">Membrane</location>
        <topology evidence="1">Single-pass type II membrane protein</topology>
    </subcellularLocation>
</comment>
<keyword evidence="9" id="KW-0472">Membrane</keyword>
<reference evidence="13" key="2">
    <citation type="submission" date="2025-08" db="UniProtKB">
        <authorList>
            <consortium name="Ensembl"/>
        </authorList>
    </citation>
    <scope>IDENTIFICATION</scope>
</reference>
<evidence type="ECO:0000259" key="12">
    <source>
        <dbReference type="Pfam" id="PF13733"/>
    </source>
</evidence>
<accession>H2YQS4</accession>
<evidence type="ECO:0000256" key="5">
    <source>
        <dbReference type="ARBA" id="ARBA00022679"/>
    </source>
</evidence>
<reference evidence="13" key="3">
    <citation type="submission" date="2025-09" db="UniProtKB">
        <authorList>
            <consortium name="Ensembl"/>
        </authorList>
    </citation>
    <scope>IDENTIFICATION</scope>
</reference>
<comment type="pathway">
    <text evidence="2">Protein modification; protein glycosylation.</text>
</comment>
<evidence type="ECO:0000256" key="2">
    <source>
        <dbReference type="ARBA" id="ARBA00004922"/>
    </source>
</evidence>
<evidence type="ECO:0000256" key="8">
    <source>
        <dbReference type="ARBA" id="ARBA00022989"/>
    </source>
</evidence>
<dbReference type="Gene3D" id="3.90.550.10">
    <property type="entry name" value="Spore Coat Polysaccharide Biosynthesis Protein SpsA, Chain A"/>
    <property type="match status" value="1"/>
</dbReference>
<proteinExistence type="inferred from homology"/>
<dbReference type="InterPro" id="IPR027791">
    <property type="entry name" value="Galactosyl_T_C"/>
</dbReference>
<dbReference type="PANTHER" id="PTHR19300:SF57">
    <property type="entry name" value="BETA-1,4-N-ACETYLGALACTOSAMINYLTRANSFERASE"/>
    <property type="match status" value="1"/>
</dbReference>
<dbReference type="InterPro" id="IPR027995">
    <property type="entry name" value="Galactosyl_T_N"/>
</dbReference>
<dbReference type="SUPFAM" id="SSF53448">
    <property type="entry name" value="Nucleotide-diphospho-sugar transferases"/>
    <property type="match status" value="1"/>
</dbReference>
<feature type="domain" description="Galactosyltransferase C-terminal" evidence="11">
    <location>
        <begin position="67"/>
        <end position="144"/>
    </location>
</feature>